<accession>A0A482XDP0</accession>
<keyword evidence="2" id="KW-1185">Reference proteome</keyword>
<sequence length="94" mass="11306">MRCFCTKIRTHHCKVVLLDEQELIQEIQMLNYKWQSFAIFETGWERFFVNRNVQKKLTEKSFYGGINFVIDFGCLAIDKIVFDDLMRLSDEEED</sequence>
<protein>
    <submittedName>
        <fullName evidence="1">Uncharacterized protein</fullName>
    </submittedName>
</protein>
<evidence type="ECO:0000313" key="2">
    <source>
        <dbReference type="Proteomes" id="UP000291343"/>
    </source>
</evidence>
<dbReference type="OrthoDB" id="7476496at2759"/>
<organism evidence="1 2">
    <name type="scientific">Laodelphax striatellus</name>
    <name type="common">Small brown planthopper</name>
    <name type="synonym">Delphax striatella</name>
    <dbReference type="NCBI Taxonomy" id="195883"/>
    <lineage>
        <taxon>Eukaryota</taxon>
        <taxon>Metazoa</taxon>
        <taxon>Ecdysozoa</taxon>
        <taxon>Arthropoda</taxon>
        <taxon>Hexapoda</taxon>
        <taxon>Insecta</taxon>
        <taxon>Pterygota</taxon>
        <taxon>Neoptera</taxon>
        <taxon>Paraneoptera</taxon>
        <taxon>Hemiptera</taxon>
        <taxon>Auchenorrhyncha</taxon>
        <taxon>Fulgoroidea</taxon>
        <taxon>Delphacidae</taxon>
        <taxon>Criomorphinae</taxon>
        <taxon>Laodelphax</taxon>
    </lineage>
</organism>
<dbReference type="InParanoid" id="A0A482XDP0"/>
<gene>
    <name evidence="1" type="ORF">LSTR_LSTR007266</name>
</gene>
<reference evidence="1 2" key="1">
    <citation type="journal article" date="2017" name="Gigascience">
        <title>Genome sequence of the small brown planthopper, Laodelphax striatellus.</title>
        <authorList>
            <person name="Zhu J."/>
            <person name="Jiang F."/>
            <person name="Wang X."/>
            <person name="Yang P."/>
            <person name="Bao Y."/>
            <person name="Zhao W."/>
            <person name="Wang W."/>
            <person name="Lu H."/>
            <person name="Wang Q."/>
            <person name="Cui N."/>
            <person name="Li J."/>
            <person name="Chen X."/>
            <person name="Luo L."/>
            <person name="Yu J."/>
            <person name="Kang L."/>
            <person name="Cui F."/>
        </authorList>
    </citation>
    <scope>NUCLEOTIDE SEQUENCE [LARGE SCALE GENOMIC DNA]</scope>
    <source>
        <strain evidence="1">Lst14</strain>
    </source>
</reference>
<dbReference type="AlphaFoldDB" id="A0A482XDP0"/>
<dbReference type="EMBL" id="QKKF02011778">
    <property type="protein sequence ID" value="RZF43994.1"/>
    <property type="molecule type" value="Genomic_DNA"/>
</dbReference>
<name>A0A482XDP0_LAOST</name>
<dbReference type="Proteomes" id="UP000291343">
    <property type="component" value="Unassembled WGS sequence"/>
</dbReference>
<proteinExistence type="predicted"/>
<comment type="caution">
    <text evidence="1">The sequence shown here is derived from an EMBL/GenBank/DDBJ whole genome shotgun (WGS) entry which is preliminary data.</text>
</comment>
<evidence type="ECO:0000313" key="1">
    <source>
        <dbReference type="EMBL" id="RZF43994.1"/>
    </source>
</evidence>